<sequence>MLAALDGSTASAGEKLKPADQIQWATDIVRQGFDAEYQRHNLIVAPTLEKLQRFAGQWKRDKYEAPYTLLIGPSMSGKTRLLKELAKHVCVAYICLRPLGSTGQPPRSELATHFFPNVKAGLDLEKHYSYLLAAILNTVSEFFSRPDIRARSLEDRLAAWFDYSFQMDKTPKAEYNANVEKEMKSIQAEGLAPMQFLGAAATRMSQSIELEGDRRLKMLLAIDEASNLDNQIDRELQIPYFCVFRRALSHIPVKLGFFGVFTDTTLRVANFKPALTQDSSLRCLALGVDLFPPIYQISSLDVFVPKAPSSWDELLSAERLFSYGSPFYGLYFKGVMRGVMKGVPGTAVESTSKIAEAKLVCSSQSVSTEAMELSSPQCFAILGSVIQTRVCSYLPINSELVASHAAHCMFISSDQEMVVDYPPQFIYALAANRILASDEAYWIKCINVLATAVNKRLVTVGDVGEMATRLILIRAMQKTKAIPCNATDSIPDGYSVRLADFLETLTGKDPYTMDFDCIAEGNKARLLKEGRIFFNHFTRFLHAQRQ</sequence>
<reference evidence="2 3" key="3">
    <citation type="journal article" date="2017" name="G3 (Bethesda)">
        <title>Comparative analysis highlights variable genome content of wheat rusts and divergence of the mating loci.</title>
        <authorList>
            <person name="Cuomo C.A."/>
            <person name="Bakkeren G."/>
            <person name="Khalil H.B."/>
            <person name="Panwar V."/>
            <person name="Joly D."/>
            <person name="Linning R."/>
            <person name="Sakthikumar S."/>
            <person name="Song X."/>
            <person name="Adiconis X."/>
            <person name="Fan L."/>
            <person name="Goldberg J.M."/>
            <person name="Levin J.Z."/>
            <person name="Young S."/>
            <person name="Zeng Q."/>
            <person name="Anikster Y."/>
            <person name="Bruce M."/>
            <person name="Wang M."/>
            <person name="Yin C."/>
            <person name="McCallum B."/>
            <person name="Szabo L.J."/>
            <person name="Hulbert S."/>
            <person name="Chen X."/>
            <person name="Fellers J.P."/>
        </authorList>
    </citation>
    <scope>NUCLEOTIDE SEQUENCE</scope>
    <source>
        <strain evidence="2">isolate 1-1 / race 1 (BBBD)</strain>
        <strain evidence="3">Isolate 1-1 / race 1 (BBBD)</strain>
    </source>
</reference>
<dbReference type="VEuPathDB" id="FungiDB:PTTG_11648"/>
<reference evidence="2" key="4">
    <citation type="submission" date="2025-05" db="UniProtKB">
        <authorList>
            <consortium name="EnsemblFungi"/>
        </authorList>
    </citation>
    <scope>IDENTIFICATION</scope>
    <source>
        <strain evidence="2">isolate 1-1 / race 1 (BBBD)</strain>
    </source>
</reference>
<gene>
    <name evidence="1" type="ORF">PTTG_11648</name>
</gene>
<dbReference type="Proteomes" id="UP000005240">
    <property type="component" value="Unassembled WGS sequence"/>
</dbReference>
<keyword evidence="3" id="KW-1185">Reference proteome</keyword>
<dbReference type="PANTHER" id="PTHR33266">
    <property type="entry name" value="CHROMOSOME 15, WHOLE GENOME SHOTGUN SEQUENCE"/>
    <property type="match status" value="1"/>
</dbReference>
<dbReference type="AlphaFoldDB" id="A0A180GY87"/>
<proteinExistence type="predicted"/>
<dbReference type="OrthoDB" id="4472346at2759"/>
<evidence type="ECO:0000313" key="1">
    <source>
        <dbReference type="EMBL" id="OAV96973.1"/>
    </source>
</evidence>
<dbReference type="SUPFAM" id="SSF52540">
    <property type="entry name" value="P-loop containing nucleoside triphosphate hydrolases"/>
    <property type="match status" value="1"/>
</dbReference>
<evidence type="ECO:0000313" key="2">
    <source>
        <dbReference type="EnsemblFungi" id="PTTG_11648-t43_1-p1"/>
    </source>
</evidence>
<organism evidence="1">
    <name type="scientific">Puccinia triticina (isolate 1-1 / race 1 (BBBD))</name>
    <name type="common">Brown leaf rust fungus</name>
    <dbReference type="NCBI Taxonomy" id="630390"/>
    <lineage>
        <taxon>Eukaryota</taxon>
        <taxon>Fungi</taxon>
        <taxon>Dikarya</taxon>
        <taxon>Basidiomycota</taxon>
        <taxon>Pucciniomycotina</taxon>
        <taxon>Pucciniomycetes</taxon>
        <taxon>Pucciniales</taxon>
        <taxon>Pucciniaceae</taxon>
        <taxon>Puccinia</taxon>
    </lineage>
</organism>
<name>A0A180GY87_PUCT1</name>
<protein>
    <submittedName>
        <fullName evidence="1 2">Uncharacterized protein</fullName>
    </submittedName>
</protein>
<dbReference type="PANTHER" id="PTHR33266:SF1">
    <property type="entry name" value="F-BOX DOMAIN-CONTAINING PROTEIN"/>
    <property type="match status" value="1"/>
</dbReference>
<reference evidence="1" key="1">
    <citation type="submission" date="2009-11" db="EMBL/GenBank/DDBJ databases">
        <authorList>
            <consortium name="The Broad Institute Genome Sequencing Platform"/>
            <person name="Ward D."/>
            <person name="Feldgarden M."/>
            <person name="Earl A."/>
            <person name="Young S.K."/>
            <person name="Zeng Q."/>
            <person name="Koehrsen M."/>
            <person name="Alvarado L."/>
            <person name="Berlin A."/>
            <person name="Bochicchio J."/>
            <person name="Borenstein D."/>
            <person name="Chapman S.B."/>
            <person name="Chen Z."/>
            <person name="Engels R."/>
            <person name="Freedman E."/>
            <person name="Gellesch M."/>
            <person name="Goldberg J."/>
            <person name="Griggs A."/>
            <person name="Gujja S."/>
            <person name="Heilman E."/>
            <person name="Heiman D."/>
            <person name="Hepburn T."/>
            <person name="Howarth C."/>
            <person name="Jen D."/>
            <person name="Larson L."/>
            <person name="Lewis B."/>
            <person name="Mehta T."/>
            <person name="Park D."/>
            <person name="Pearson M."/>
            <person name="Roberts A."/>
            <person name="Saif S."/>
            <person name="Shea T."/>
            <person name="Shenoy N."/>
            <person name="Sisk P."/>
            <person name="Stolte C."/>
            <person name="Sykes S."/>
            <person name="Thomson T."/>
            <person name="Walk T."/>
            <person name="White J."/>
            <person name="Yandava C."/>
            <person name="Izard J."/>
            <person name="Baranova O.V."/>
            <person name="Blanton J.M."/>
            <person name="Tanner A.C."/>
            <person name="Dewhirst F.E."/>
            <person name="Haas B."/>
            <person name="Nusbaum C."/>
            <person name="Birren B."/>
        </authorList>
    </citation>
    <scope>NUCLEOTIDE SEQUENCE [LARGE SCALE GENOMIC DNA]</scope>
    <source>
        <strain evidence="1">1-1 BBBD Race 1</strain>
    </source>
</reference>
<dbReference type="EMBL" id="ADAS02000016">
    <property type="protein sequence ID" value="OAV96973.1"/>
    <property type="molecule type" value="Genomic_DNA"/>
</dbReference>
<accession>A0A180GY87</accession>
<dbReference type="InterPro" id="IPR027417">
    <property type="entry name" value="P-loop_NTPase"/>
</dbReference>
<evidence type="ECO:0000313" key="3">
    <source>
        <dbReference type="Proteomes" id="UP000005240"/>
    </source>
</evidence>
<dbReference type="EnsemblFungi" id="PTTG_11648-t43_1">
    <property type="protein sequence ID" value="PTTG_11648-t43_1-p1"/>
    <property type="gene ID" value="PTTG_11648"/>
</dbReference>
<reference evidence="1" key="2">
    <citation type="submission" date="2016-05" db="EMBL/GenBank/DDBJ databases">
        <title>Comparative analysis highlights variable genome content of wheat rusts and divergence of the mating loci.</title>
        <authorList>
            <person name="Cuomo C.A."/>
            <person name="Bakkeren G."/>
            <person name="Szabo L."/>
            <person name="Khalil H."/>
            <person name="Joly D."/>
            <person name="Goldberg J."/>
            <person name="Young S."/>
            <person name="Zeng Q."/>
            <person name="Fellers J."/>
        </authorList>
    </citation>
    <scope>NUCLEOTIDE SEQUENCE [LARGE SCALE GENOMIC DNA]</scope>
    <source>
        <strain evidence="1">1-1 BBBD Race 1</strain>
    </source>
</reference>